<keyword evidence="2" id="KW-0812">Transmembrane</keyword>
<keyword evidence="4" id="KW-1185">Reference proteome</keyword>
<dbReference type="KEGG" id="aym:YM304_32430"/>
<feature type="transmembrane region" description="Helical" evidence="2">
    <location>
        <begin position="6"/>
        <end position="25"/>
    </location>
</feature>
<keyword evidence="2" id="KW-0472">Membrane</keyword>
<name>A0A6C7EA05_ILUCY</name>
<evidence type="ECO:0000256" key="1">
    <source>
        <dbReference type="SAM" id="MobiDB-lite"/>
    </source>
</evidence>
<gene>
    <name evidence="3" type="ORF">YM304_32430</name>
</gene>
<organism evidence="3 4">
    <name type="scientific">Ilumatobacter coccineus (strain NBRC 103263 / KCTC 29153 / YM16-304)</name>
    <dbReference type="NCBI Taxonomy" id="1313172"/>
    <lineage>
        <taxon>Bacteria</taxon>
        <taxon>Bacillati</taxon>
        <taxon>Actinomycetota</taxon>
        <taxon>Acidimicrobiia</taxon>
        <taxon>Acidimicrobiales</taxon>
        <taxon>Ilumatobacteraceae</taxon>
        <taxon>Ilumatobacter</taxon>
    </lineage>
</organism>
<feature type="region of interest" description="Disordered" evidence="1">
    <location>
        <begin position="29"/>
        <end position="80"/>
    </location>
</feature>
<dbReference type="AlphaFoldDB" id="A0A6C7EA05"/>
<dbReference type="RefSeq" id="WP_015442804.1">
    <property type="nucleotide sequence ID" value="NC_020520.1"/>
</dbReference>
<protein>
    <submittedName>
        <fullName evidence="3">Uncharacterized protein</fullName>
    </submittedName>
</protein>
<sequence>MTGASAVVIVLTVIVAGAAIVWFMATKRHPERTAGHSDAPPTTTSDELYDGADRPAGPDAEVMDPDLLGGDGRPPRADDA</sequence>
<evidence type="ECO:0000256" key="2">
    <source>
        <dbReference type="SAM" id="Phobius"/>
    </source>
</evidence>
<evidence type="ECO:0000313" key="3">
    <source>
        <dbReference type="EMBL" id="BAN03557.1"/>
    </source>
</evidence>
<dbReference type="OrthoDB" id="9902446at2"/>
<accession>A0A6C7EA05</accession>
<reference evidence="3 4" key="1">
    <citation type="journal article" date="2013" name="Int. J. Syst. Evol. Microbiol.">
        <title>Ilumatobacter nonamiense sp. nov. and Ilumatobacter coccineum sp. nov., isolated from seashore sand.</title>
        <authorList>
            <person name="Matsumoto A."/>
            <person name="Kasai H."/>
            <person name="Matsuo Y."/>
            <person name="Shizuri Y."/>
            <person name="Ichikawa N."/>
            <person name="Fujita N."/>
            <person name="Omura S."/>
            <person name="Takahashi Y."/>
        </authorList>
    </citation>
    <scope>NUCLEOTIDE SEQUENCE [LARGE SCALE GENOMIC DNA]</scope>
    <source>
        <strain evidence="4">NBRC 103263 / KCTC 29153 / YM16-304</strain>
    </source>
</reference>
<evidence type="ECO:0000313" key="4">
    <source>
        <dbReference type="Proteomes" id="UP000011863"/>
    </source>
</evidence>
<proteinExistence type="predicted"/>
<keyword evidence="2" id="KW-1133">Transmembrane helix</keyword>
<dbReference type="EMBL" id="AP012057">
    <property type="protein sequence ID" value="BAN03557.1"/>
    <property type="molecule type" value="Genomic_DNA"/>
</dbReference>
<dbReference type="Proteomes" id="UP000011863">
    <property type="component" value="Chromosome"/>
</dbReference>